<dbReference type="Proteomes" id="UP001203297">
    <property type="component" value="Unassembled WGS sequence"/>
</dbReference>
<evidence type="ECO:0000256" key="1">
    <source>
        <dbReference type="SAM" id="MobiDB-lite"/>
    </source>
</evidence>
<gene>
    <name evidence="2" type="ORF">B0F90DRAFT_1743235</name>
</gene>
<feature type="region of interest" description="Disordered" evidence="1">
    <location>
        <begin position="104"/>
        <end position="123"/>
    </location>
</feature>
<sequence length="123" mass="13494">MLHASDLRTLSPYTYIAMRLHDSPSSLQLPTIHVLKNGCDEPHPGPHRQSGPISAILNVAHSPILDLGSKNTTFCLSMPAPRPCPGLIFSSPCTHTPVRIQPAVSARQSVFPKGERQREKREP</sequence>
<reference evidence="2" key="1">
    <citation type="journal article" date="2022" name="New Phytol.">
        <title>Evolutionary transition to the ectomycorrhizal habit in the genomes of a hyperdiverse lineage of mushroom-forming fungi.</title>
        <authorList>
            <person name="Looney B."/>
            <person name="Miyauchi S."/>
            <person name="Morin E."/>
            <person name="Drula E."/>
            <person name="Courty P.E."/>
            <person name="Kohler A."/>
            <person name="Kuo A."/>
            <person name="LaButti K."/>
            <person name="Pangilinan J."/>
            <person name="Lipzen A."/>
            <person name="Riley R."/>
            <person name="Andreopoulos W."/>
            <person name="He G."/>
            <person name="Johnson J."/>
            <person name="Nolan M."/>
            <person name="Tritt A."/>
            <person name="Barry K.W."/>
            <person name="Grigoriev I.V."/>
            <person name="Nagy L.G."/>
            <person name="Hibbett D."/>
            <person name="Henrissat B."/>
            <person name="Matheny P.B."/>
            <person name="Labbe J."/>
            <person name="Martin F.M."/>
        </authorList>
    </citation>
    <scope>NUCLEOTIDE SEQUENCE</scope>
    <source>
        <strain evidence="2">BPL690</strain>
    </source>
</reference>
<comment type="caution">
    <text evidence="2">The sequence shown here is derived from an EMBL/GenBank/DDBJ whole genome shotgun (WGS) entry which is preliminary data.</text>
</comment>
<dbReference type="AlphaFoldDB" id="A0AAD4LZQ2"/>
<name>A0AAD4LZQ2_9AGAM</name>
<evidence type="ECO:0000313" key="3">
    <source>
        <dbReference type="Proteomes" id="UP001203297"/>
    </source>
</evidence>
<evidence type="ECO:0000313" key="2">
    <source>
        <dbReference type="EMBL" id="KAI0296985.1"/>
    </source>
</evidence>
<accession>A0AAD4LZQ2</accession>
<organism evidence="2 3">
    <name type="scientific">Multifurca ochricompacta</name>
    <dbReference type="NCBI Taxonomy" id="376703"/>
    <lineage>
        <taxon>Eukaryota</taxon>
        <taxon>Fungi</taxon>
        <taxon>Dikarya</taxon>
        <taxon>Basidiomycota</taxon>
        <taxon>Agaricomycotina</taxon>
        <taxon>Agaricomycetes</taxon>
        <taxon>Russulales</taxon>
        <taxon>Russulaceae</taxon>
        <taxon>Multifurca</taxon>
    </lineage>
</organism>
<keyword evidence="3" id="KW-1185">Reference proteome</keyword>
<feature type="compositionally biased region" description="Basic and acidic residues" evidence="1">
    <location>
        <begin position="113"/>
        <end position="123"/>
    </location>
</feature>
<proteinExistence type="predicted"/>
<protein>
    <submittedName>
        <fullName evidence="2">Uncharacterized protein</fullName>
    </submittedName>
</protein>
<dbReference type="EMBL" id="WTXG01000042">
    <property type="protein sequence ID" value="KAI0296985.1"/>
    <property type="molecule type" value="Genomic_DNA"/>
</dbReference>